<feature type="domain" description="AMP-dependent synthetase/ligase" evidence="2">
    <location>
        <begin position="24"/>
        <end position="92"/>
    </location>
</feature>
<feature type="region of interest" description="Disordered" evidence="1">
    <location>
        <begin position="1"/>
        <end position="23"/>
    </location>
</feature>
<dbReference type="Gene3D" id="3.40.50.12780">
    <property type="entry name" value="N-terminal domain of ligase-like"/>
    <property type="match status" value="1"/>
</dbReference>
<evidence type="ECO:0000259" key="2">
    <source>
        <dbReference type="Pfam" id="PF00501"/>
    </source>
</evidence>
<feature type="compositionally biased region" description="Pro residues" evidence="1">
    <location>
        <begin position="1"/>
        <end position="10"/>
    </location>
</feature>
<reference evidence="3 4" key="1">
    <citation type="submission" date="2022-06" db="EMBL/GenBank/DDBJ databases">
        <title>Halogeometricum sp. a new haloarchaeum isolate from saline soil.</title>
        <authorList>
            <person name="Strakova D."/>
            <person name="Galisteo C."/>
            <person name="Sanchez-Porro C."/>
            <person name="Ventosa A."/>
        </authorList>
    </citation>
    <scope>NUCLEOTIDE SEQUENCE [LARGE SCALE GENOMIC DNA]</scope>
    <source>
        <strain evidence="3 4">S1BR25-6</strain>
    </source>
</reference>
<protein>
    <submittedName>
        <fullName evidence="3">Acetyl-CoA synthetase</fullName>
    </submittedName>
</protein>
<dbReference type="SUPFAM" id="SSF56801">
    <property type="entry name" value="Acetyl-CoA synthetase-like"/>
    <property type="match status" value="1"/>
</dbReference>
<evidence type="ECO:0000313" key="3">
    <source>
        <dbReference type="EMBL" id="MDS0298901.1"/>
    </source>
</evidence>
<comment type="caution">
    <text evidence="3">The sequence shown here is derived from an EMBL/GenBank/DDBJ whole genome shotgun (WGS) entry which is preliminary data.</text>
</comment>
<keyword evidence="4" id="KW-1185">Reference proteome</keyword>
<proteinExistence type="predicted"/>
<evidence type="ECO:0000313" key="4">
    <source>
        <dbReference type="Proteomes" id="UP001257060"/>
    </source>
</evidence>
<sequence length="251" mass="25947">MTPDAPPSRPADPTVLGDLVARDRRTSAPALRARDAGRSYSYYDFVTTTYKAGNVLRYLGVRGGETVAVAPDPLPEPVLAFYGAAQLGAATTFHLDPTGSAAPADAPRATLVGVDREGEFDLPPGCKLAVYGGSPERPETTHWEQEVWSENPAVHPATVAADDAALRADGRTYSHAELLDAAATAVESGEMMAGEEVVVRDSLERPGAVAAGLVAPVLVGAVVTFPDSDTVGDVAVGDGPEGRSVSPADVL</sequence>
<dbReference type="EMBL" id="JAMQOP010000001">
    <property type="protein sequence ID" value="MDS0298901.1"/>
    <property type="molecule type" value="Genomic_DNA"/>
</dbReference>
<accession>A0ABU2GDL9</accession>
<feature type="region of interest" description="Disordered" evidence="1">
    <location>
        <begin position="229"/>
        <end position="251"/>
    </location>
</feature>
<dbReference type="InterPro" id="IPR042099">
    <property type="entry name" value="ANL_N_sf"/>
</dbReference>
<dbReference type="Pfam" id="PF00501">
    <property type="entry name" value="AMP-binding"/>
    <property type="match status" value="1"/>
</dbReference>
<dbReference type="RefSeq" id="WP_310923696.1">
    <property type="nucleotide sequence ID" value="NZ_JAMQOP010000001.1"/>
</dbReference>
<gene>
    <name evidence="3" type="ORF">NDI76_09100</name>
</gene>
<evidence type="ECO:0000256" key="1">
    <source>
        <dbReference type="SAM" id="MobiDB-lite"/>
    </source>
</evidence>
<name>A0ABU2GDL9_9EURY</name>
<dbReference type="InterPro" id="IPR000873">
    <property type="entry name" value="AMP-dep_synth/lig_dom"/>
</dbReference>
<organism evidence="3 4">
    <name type="scientific">Halogeometricum salsisoli</name>
    <dbReference type="NCBI Taxonomy" id="2950536"/>
    <lineage>
        <taxon>Archaea</taxon>
        <taxon>Methanobacteriati</taxon>
        <taxon>Methanobacteriota</taxon>
        <taxon>Stenosarchaea group</taxon>
        <taxon>Halobacteria</taxon>
        <taxon>Halobacteriales</taxon>
        <taxon>Haloferacaceae</taxon>
        <taxon>Halogeometricum</taxon>
    </lineage>
</organism>
<dbReference type="Proteomes" id="UP001257060">
    <property type="component" value="Unassembled WGS sequence"/>
</dbReference>